<dbReference type="EMBL" id="JJQT01000183">
    <property type="protein sequence ID" value="KKH75322.1"/>
    <property type="molecule type" value="Genomic_DNA"/>
</dbReference>
<dbReference type="Proteomes" id="UP000034668">
    <property type="component" value="Unassembled WGS sequence"/>
</dbReference>
<evidence type="ECO:0000313" key="5">
    <source>
        <dbReference type="EMBL" id="KKH52035.1"/>
    </source>
</evidence>
<dbReference type="EMBL" id="JJQJ01000044">
    <property type="protein sequence ID" value="KKH52035.1"/>
    <property type="molecule type" value="Genomic_DNA"/>
</dbReference>
<dbReference type="Proteomes" id="UP000034692">
    <property type="component" value="Unassembled WGS sequence"/>
</dbReference>
<dbReference type="Proteomes" id="UP000034232">
    <property type="component" value="Unassembled WGS sequence"/>
</dbReference>
<evidence type="ECO:0000313" key="11">
    <source>
        <dbReference type="EMBL" id="KKH75322.1"/>
    </source>
</evidence>
<evidence type="ECO:0000313" key="8">
    <source>
        <dbReference type="EMBL" id="KKH63867.1"/>
    </source>
</evidence>
<comment type="caution">
    <text evidence="4">The sequence shown here is derived from an EMBL/GenBank/DDBJ whole genome shotgun (WGS) entry which is preliminary data.</text>
</comment>
<evidence type="ECO:0000313" key="23">
    <source>
        <dbReference type="Proteomes" id="UP000034021"/>
    </source>
</evidence>
<dbReference type="EMBL" id="JJQM01000126">
    <property type="protein sequence ID" value="KKH53145.1"/>
    <property type="molecule type" value="Genomic_DNA"/>
</dbReference>
<evidence type="ECO:0000313" key="15">
    <source>
        <dbReference type="EMBL" id="KKH88522.1"/>
    </source>
</evidence>
<evidence type="ECO:0000313" key="3">
    <source>
        <dbReference type="EMBL" id="KKH36610.1"/>
    </source>
</evidence>
<evidence type="ECO:0000313" key="29">
    <source>
        <dbReference type="Proteomes" id="UP000034692"/>
    </source>
</evidence>
<dbReference type="Proteomes" id="UP000034758">
    <property type="component" value="Unassembled WGS sequence"/>
</dbReference>
<evidence type="ECO:0000313" key="33">
    <source>
        <dbReference type="Proteomes" id="UP000034925"/>
    </source>
</evidence>
<evidence type="ECO:0000313" key="13">
    <source>
        <dbReference type="EMBL" id="KKH80681.1"/>
    </source>
</evidence>
<feature type="region of interest" description="Disordered" evidence="1">
    <location>
        <begin position="306"/>
        <end position="341"/>
    </location>
</feature>
<evidence type="ECO:0000313" key="2">
    <source>
        <dbReference type="EMBL" id="KKF98455.1"/>
    </source>
</evidence>
<evidence type="ECO:0000313" key="10">
    <source>
        <dbReference type="EMBL" id="KKH71909.1"/>
    </source>
</evidence>
<dbReference type="Proteomes" id="UP000034547">
    <property type="component" value="Unassembled WGS sequence"/>
</dbReference>
<dbReference type="EMBL" id="JJQV01000133">
    <property type="protein sequence ID" value="KKH80681.1"/>
    <property type="molecule type" value="Genomic_DNA"/>
</dbReference>
<feature type="region of interest" description="Disordered" evidence="1">
    <location>
        <begin position="1"/>
        <end position="27"/>
    </location>
</feature>
<evidence type="ECO:0000313" key="16">
    <source>
        <dbReference type="EMBL" id="KKI00061.1"/>
    </source>
</evidence>
<dbReference type="Proteomes" id="UP000034842">
    <property type="component" value="Unassembled WGS sequence"/>
</dbReference>
<feature type="compositionally biased region" description="Basic and acidic residues" evidence="1">
    <location>
        <begin position="88"/>
        <end position="116"/>
    </location>
</feature>
<dbReference type="EMBL" id="JJRB01000041">
    <property type="protein sequence ID" value="KKI04858.1"/>
    <property type="molecule type" value="Genomic_DNA"/>
</dbReference>
<dbReference type="AlphaFoldDB" id="A0A0F8Q9S0"/>
<gene>
    <name evidence="2" type="ORF">DU31_07790</name>
    <name evidence="4" type="ORF">DU50_06950</name>
    <name evidence="3" type="ORF">DU54_03785</name>
    <name evidence="8" type="ORF">DU73_06325</name>
    <name evidence="9" type="ORF">DU75_08810</name>
    <name evidence="6" type="ORF">DU76_10865</name>
    <name evidence="10" type="ORF">DU77_11295</name>
    <name evidence="11" type="ORF">DU78_15450</name>
    <name evidence="14" type="ORF">DU79_17835</name>
    <name evidence="18" type="ORF">DU81_06850</name>
    <name evidence="13" type="ORF">DU82_15105</name>
    <name evidence="17" type="ORF">DU83_15090</name>
    <name evidence="16" type="ORF">DU84_16465</name>
    <name evidence="5" type="ORF">DU85_18260</name>
    <name evidence="12" type="ORF">DU86_08740</name>
    <name evidence="7" type="ORF">DU87_13195</name>
    <name evidence="15" type="ORF">DU88_16030</name>
</gene>
<evidence type="ECO:0000313" key="7">
    <source>
        <dbReference type="EMBL" id="KKH63617.1"/>
    </source>
</evidence>
<evidence type="ECO:0000313" key="18">
    <source>
        <dbReference type="EMBL" id="KKI06895.1"/>
    </source>
</evidence>
<proteinExistence type="predicted"/>
<evidence type="ECO:0000313" key="22">
    <source>
        <dbReference type="Proteomes" id="UP000033933"/>
    </source>
</evidence>
<dbReference type="EMBL" id="JJQG01000116">
    <property type="protein sequence ID" value="KKH36610.1"/>
    <property type="molecule type" value="Genomic_DNA"/>
</dbReference>
<feature type="region of interest" description="Disordered" evidence="1">
    <location>
        <begin position="46"/>
        <end position="116"/>
    </location>
</feature>
<dbReference type="EMBL" id="JJQZ01000005">
    <property type="protein sequence ID" value="KKI00061.1"/>
    <property type="molecule type" value="Genomic_DNA"/>
</dbReference>
<dbReference type="EMBL" id="JJQR01000061">
    <property type="protein sequence ID" value="KKH76361.1"/>
    <property type="molecule type" value="Genomic_DNA"/>
</dbReference>
<reference evidence="19 20" key="1">
    <citation type="journal article" date="2015" name="ISME J.">
        <title>Genomic and phenotypic differentiation among Methanosarcina mazei populations from Columbia River sediment.</title>
        <authorList>
            <person name="Youngblut N.D."/>
            <person name="Wirth J.S."/>
            <person name="Henriksen J.R."/>
            <person name="Smith M."/>
            <person name="Simon H."/>
            <person name="Metcalf W.W."/>
            <person name="Whitaker R.J."/>
        </authorList>
    </citation>
    <scope>NUCLEOTIDE SEQUENCE [LARGE SCALE GENOMIC DNA]</scope>
    <source>
        <strain evidence="3 30">1.H.A.1A.1</strain>
        <strain evidence="4 23">1.H.A.1A.3</strain>
        <strain evidence="5 20">1.H.A.1A.6</strain>
        <strain evidence="6 26">1.H.A.2.3</strain>
        <strain evidence="9 29">1.H.A.2.7</strain>
        <strain evidence="8">1.H.A.2.8</strain>
        <strain evidence="7 22">1.H.M.0.1</strain>
        <strain evidence="12 33">1.H.M.1A.1</strain>
        <strain evidence="10 24">1.H.M.1A.2</strain>
        <strain evidence="11 31">1.H.M.1A.3</strain>
        <strain evidence="13 19">1.H.M.2.2</strain>
        <strain evidence="15 34">1.H.M.2.3</strain>
        <strain evidence="14 28">1.H.M.2.4</strain>
        <strain evidence="16 32">1.H.T.2.1</strain>
        <strain evidence="18 21">1.H.T.2.3</strain>
        <strain evidence="17 27">1.H.T.2.5</strain>
        <strain evidence="2 25">2.F.A.2.3</strain>
    </source>
</reference>
<dbReference type="Proteomes" id="UP000034925">
    <property type="component" value="Unassembled WGS sequence"/>
</dbReference>
<evidence type="ECO:0000313" key="32">
    <source>
        <dbReference type="Proteomes" id="UP000034872"/>
    </source>
</evidence>
<dbReference type="EMBL" id="JJQW01000059">
    <property type="protein sequence ID" value="KKH88522.1"/>
    <property type="molecule type" value="Genomic_DNA"/>
</dbReference>
<dbReference type="EMBL" id="JJQS01000129">
    <property type="protein sequence ID" value="KKH71909.1"/>
    <property type="molecule type" value="Genomic_DNA"/>
</dbReference>
<dbReference type="Proteomes" id="UP000034872">
    <property type="component" value="Unassembled WGS sequence"/>
</dbReference>
<evidence type="ECO:0000313" key="25">
    <source>
        <dbReference type="Proteomes" id="UP000034142"/>
    </source>
</evidence>
<feature type="region of interest" description="Disordered" evidence="1">
    <location>
        <begin position="154"/>
        <end position="175"/>
    </location>
</feature>
<evidence type="ECO:0000256" key="1">
    <source>
        <dbReference type="SAM" id="MobiDB-lite"/>
    </source>
</evidence>
<evidence type="ECO:0000313" key="26">
    <source>
        <dbReference type="Proteomes" id="UP000034232"/>
    </source>
</evidence>
<dbReference type="Proteomes" id="UP000034040">
    <property type="component" value="Unassembled WGS sequence"/>
</dbReference>
<dbReference type="Proteomes" id="UP000033933">
    <property type="component" value="Unassembled WGS sequence"/>
</dbReference>
<evidence type="ECO:0000313" key="27">
    <source>
        <dbReference type="Proteomes" id="UP000034547"/>
    </source>
</evidence>
<dbReference type="Proteomes" id="UP000033864">
    <property type="component" value="Unassembled WGS sequence"/>
</dbReference>
<evidence type="ECO:0000313" key="19">
    <source>
        <dbReference type="Proteomes" id="UP000033814"/>
    </source>
</evidence>
<dbReference type="EMBL" id="JJQP01000209">
    <property type="protein sequence ID" value="KKH63867.1"/>
    <property type="molecule type" value="Genomic_DNA"/>
</dbReference>
<dbReference type="EMBL" id="JJQQ01000171">
    <property type="protein sequence ID" value="KKH63617.1"/>
    <property type="molecule type" value="Genomic_DNA"/>
</dbReference>
<evidence type="ECO:0000313" key="30">
    <source>
        <dbReference type="Proteomes" id="UP000034758"/>
    </source>
</evidence>
<dbReference type="EMBL" id="JJRA01000002">
    <property type="protein sequence ID" value="KKI06895.1"/>
    <property type="molecule type" value="Genomic_DNA"/>
</dbReference>
<dbReference type="EMBL" id="JJQH01000111">
    <property type="protein sequence ID" value="KKH39411.1"/>
    <property type="molecule type" value="Genomic_DNA"/>
</dbReference>
<protein>
    <submittedName>
        <fullName evidence="4">Uncharacterized protein</fullName>
    </submittedName>
</protein>
<feature type="compositionally biased region" description="Basic and acidic residues" evidence="1">
    <location>
        <begin position="315"/>
        <end position="333"/>
    </location>
</feature>
<evidence type="ECO:0000313" key="4">
    <source>
        <dbReference type="EMBL" id="KKH39411.1"/>
    </source>
</evidence>
<evidence type="ECO:0000313" key="34">
    <source>
        <dbReference type="Proteomes" id="UP000034937"/>
    </source>
</evidence>
<dbReference type="EMBL" id="JJQX01000248">
    <property type="protein sequence ID" value="KKH88122.1"/>
    <property type="molecule type" value="Genomic_DNA"/>
</dbReference>
<name>A0A0F8Q9S0_METMZ</name>
<evidence type="ECO:0000313" key="17">
    <source>
        <dbReference type="EMBL" id="KKI04858.1"/>
    </source>
</evidence>
<evidence type="ECO:0000313" key="24">
    <source>
        <dbReference type="Proteomes" id="UP000034040"/>
    </source>
</evidence>
<dbReference type="Proteomes" id="UP000034021">
    <property type="component" value="Unassembled WGS sequence"/>
</dbReference>
<accession>A0A0F8Q9S0</accession>
<evidence type="ECO:0000313" key="14">
    <source>
        <dbReference type="EMBL" id="KKH88122.1"/>
    </source>
</evidence>
<feature type="compositionally biased region" description="Basic and acidic residues" evidence="1">
    <location>
        <begin position="46"/>
        <end position="80"/>
    </location>
</feature>
<dbReference type="Proteomes" id="UP000034937">
    <property type="component" value="Unassembled WGS sequence"/>
</dbReference>
<organism evidence="4 23">
    <name type="scientific">Methanosarcina mazei</name>
    <name type="common">Methanosarcina frisia</name>
    <dbReference type="NCBI Taxonomy" id="2209"/>
    <lineage>
        <taxon>Archaea</taxon>
        <taxon>Methanobacteriati</taxon>
        <taxon>Methanobacteriota</taxon>
        <taxon>Stenosarchaea group</taxon>
        <taxon>Methanomicrobia</taxon>
        <taxon>Methanosarcinales</taxon>
        <taxon>Methanosarcinaceae</taxon>
        <taxon>Methanosarcina</taxon>
    </lineage>
</organism>
<evidence type="ECO:0000313" key="20">
    <source>
        <dbReference type="Proteomes" id="UP000033864"/>
    </source>
</evidence>
<evidence type="ECO:0000313" key="9">
    <source>
        <dbReference type="EMBL" id="KKH68898.1"/>
    </source>
</evidence>
<dbReference type="EMBL" id="JJOR01000174">
    <property type="protein sequence ID" value="KKF98455.1"/>
    <property type="molecule type" value="Genomic_DNA"/>
</dbReference>
<dbReference type="Proteomes" id="UP000034142">
    <property type="component" value="Unassembled WGS sequence"/>
</dbReference>
<evidence type="ECO:0000313" key="28">
    <source>
        <dbReference type="Proteomes" id="UP000034668"/>
    </source>
</evidence>
<evidence type="ECO:0000313" key="6">
    <source>
        <dbReference type="EMBL" id="KKH53145.1"/>
    </source>
</evidence>
<evidence type="ECO:0000313" key="21">
    <source>
        <dbReference type="Proteomes" id="UP000033885"/>
    </source>
</evidence>
<dbReference type="Proteomes" id="UP000033885">
    <property type="component" value="Unassembled WGS sequence"/>
</dbReference>
<dbReference type="PATRIC" id="fig|2209.51.peg.1524"/>
<evidence type="ECO:0000313" key="12">
    <source>
        <dbReference type="EMBL" id="KKH76361.1"/>
    </source>
</evidence>
<dbReference type="EMBL" id="JJQO01000047">
    <property type="protein sequence ID" value="KKH68898.1"/>
    <property type="molecule type" value="Genomic_DNA"/>
</dbReference>
<evidence type="ECO:0000313" key="31">
    <source>
        <dbReference type="Proteomes" id="UP000034842"/>
    </source>
</evidence>
<sequence length="341" mass="39416">MSEIKNTEKVSINDKPSEFNKKSVETKKVDGKLDVCSKEFVQNNEKKGFQYRASDDGSKKEVTPERQLENKERDLKREYGKQNGLEQKYQDKYEGKNENNKGDQHPCRNSRKQEHKEIYKKWLGDQLANIKAEADKGNKRAKKILPSWEEHVKKGEIGPPLKPNSHKYSMSSKMRECQKKAEASLANKMFERFRKLAAQGDKRAIKILPDWEKSIKKGKFGPAARGDTAYGGTEDWRIATRKSILKEAMSDKSKLPKHLRGWYKQEENRIINKLKERAQNGETFAQNILGKDKELGDYVVGRMREPPGYDLGHQLGDKLGDKPGRLEYSRDNQNRGGRFRL</sequence>
<dbReference type="Proteomes" id="UP000033814">
    <property type="component" value="Unassembled WGS sequence"/>
</dbReference>
<dbReference type="RefSeq" id="WP_048041789.1">
    <property type="nucleotide sequence ID" value="NZ_JBLVWA010000236.1"/>
</dbReference>